<dbReference type="Pfam" id="PF13195">
    <property type="entry name" value="DUF4011"/>
    <property type="match status" value="1"/>
</dbReference>
<dbReference type="InterPro" id="IPR027417">
    <property type="entry name" value="P-loop_NTPase"/>
</dbReference>
<accession>A0A346XRY1</accession>
<evidence type="ECO:0000313" key="12">
    <source>
        <dbReference type="EMBL" id="AXV04978.1"/>
    </source>
</evidence>
<evidence type="ECO:0000259" key="11">
    <source>
        <dbReference type="Pfam" id="PF18741"/>
    </source>
</evidence>
<dbReference type="GO" id="GO:0016787">
    <property type="term" value="F:hydrolase activity"/>
    <property type="evidence" value="ECO:0007669"/>
    <property type="project" value="UniProtKB-KW"/>
</dbReference>
<sequence length="1819" mass="200349">MTELSTGEARARAQLGQWREELIDLSKRNRALYYKPTKNSSLEVLAPSAVSVLEGFERGDTATFLIPPGDDEEWTPDPDVVELGPGEMLSDKPNATRTNRALDTIARAAREDFQDAGLQTLYMAFGMLDWDDGDDTVASPLLYVPVQMSRPSPRDSYRITLDDADPVVNAALQAKLLRDFDIELPALDALTENLEGGLPALFQALTQRVRALVGPRGWTVTGRTVMTRATFHKDAMFRDLLDNADAILAHELVQALAGEAVAQNQDPPSPADMDRVAPPEDALLTRDADSTQRACIQAALDGISFVMDGPPGTGKSQTIANMIGELTRKGKTILFVSEKAAALEVVANRLEDRGLGELFLELHSHKTSRKAVVDELANALKQYPKPGQTLSPQERSSAQRHRTQLSNRAEQMNRIRQPLGMSLAQAIGRVALLEDALRVPAPNLDVADLDADRLQELNEAFAALARVWHLRIEPDFPWTGYDAAGLTQGDISNLELELRGLRDTVADLEVRAESLALELLVPAPDSLAGISRLCDLTEHLRDRPDTPLAWWTGDLNPVRESLGTLGAQIIEITKQASQLAATVGRWRVVHPERIERLYQVVRELAAHRDVVPPKVARSTEDLSLEITVLKGASTAFKALESATAAAAAALGIPERDRTTAASIAVLEVASASDAPVRPEEGWVSPMAIQQVRRALDSLEPLLTDYRARKALLERVFTDAVFDLDLVAIEERYRTRHKGLRKLGSAYRADRNAVRSVARSGQAGPLEVSRLAEALDLKRLADTVGANEQRTLLGAHFDAVQTDVDAARSALAILERAHDALGPDFGPSLAGQLAGDAPKDPSLATRAKEALDNFLAWRRTAPEAIASLADNHTVTAVSGRLGRIEPLLGELHAVLTTLEPSKPLDLTEVAQIPVQVRQHAAAVRELQAAEPEYRKHLAALYEGLDTPVHEVEERLSWTATLQDLVPQPLTSRAASALHDAETVPGTADMRNDAAALAERLRKLAAAFMDEHRTRVQEEFAGRTADIQELLGEMVERIDDLTGYQQLLRNEGTLRNRGYTHGLQHLTSTAADPDDVVDALTRATFASWVDHQMQGDPLLADQRADDLDALVADYRTDDRTLLERAPHAILATALEGRPTQSSASTQTIRTEAQKRRRHMPVRTLLERCQEIILKLRPCLMMSPLSVSQFLPAQPGMFDVVIFDEASQVTPADAINCIYRGQQLIVAGDDRQLPPTSFFSTVGTDGDDGYQADQLDEFESVLGLVKSQGGLPQLGLRWHYRSQHEDLITFSNRRFYEGELVTFPSAMSTAPDLGVSLKVVDGIYMRGASRDNPIEAEHVADRMLEIAATHPELSVGIVAFSSAQQHTIENALEMKRRERPELDDWFTEDRLNGYFVKNLESVQGDERDVILFSVGYGPDEAGKLTLNFGPLNRETGWRRLNVAITRAKRRVEIFSSFGPGQLDTRGTNARGVHELKRYLEFAQQGISALAQETGDGEGDVESPFEESVLRVIRGWGYDVTPQVGVSQYRIDLGVRHPDEPGRYVLGVECDGAAYHSSAVARDRDRLRQEVLERLGWNLHRIWGTSWYRDRTQQEARLKAAIEAAVVGRIEPTGPTGLAPVKHDEVYEIDLDAPPDWVEWYVTAPRRGPFPGRPTDPEAAARVRDMVAEVVRVEAPVAIPVIGRRVADAWGCSLTKKVRQVVANAVEAAIRTSPGLSRDGDFVIRTDSAPVRVRCCTEDRSFRRNVDEIHRSEIDAAVAAVIRDGITMLRDDVKEAFKTVFEFSRAGANIQTALDASLDRLVDAGVLLNDEMDTYRFIAPPPL</sequence>
<dbReference type="GO" id="GO:0005524">
    <property type="term" value="F:ATP binding"/>
    <property type="evidence" value="ECO:0007669"/>
    <property type="project" value="UniProtKB-KW"/>
</dbReference>
<dbReference type="InterPro" id="IPR049468">
    <property type="entry name" value="Restrct_endonuc-II-like_dom"/>
</dbReference>
<evidence type="ECO:0000256" key="4">
    <source>
        <dbReference type="ARBA" id="ARBA00022806"/>
    </source>
</evidence>
<dbReference type="Pfam" id="PF13086">
    <property type="entry name" value="AAA_11"/>
    <property type="match status" value="2"/>
</dbReference>
<name>A0A346XRY1_9ACTN</name>
<evidence type="ECO:0000256" key="1">
    <source>
        <dbReference type="ARBA" id="ARBA00007913"/>
    </source>
</evidence>
<keyword evidence="3" id="KW-0378">Hydrolase</keyword>
<evidence type="ECO:0000256" key="7">
    <source>
        <dbReference type="SAM" id="MobiDB-lite"/>
    </source>
</evidence>
<dbReference type="FunFam" id="3.40.960.10:FF:000002">
    <property type="entry name" value="DNA helicase related protein"/>
    <property type="match status" value="1"/>
</dbReference>
<feature type="domain" description="Restriction endonuclease type II-like" evidence="11">
    <location>
        <begin position="1501"/>
        <end position="1598"/>
    </location>
</feature>
<protein>
    <submittedName>
        <fullName evidence="12">DNA helicase related protein</fullName>
    </submittedName>
</protein>
<organism evidence="12 13">
    <name type="scientific">Euzebya pacifica</name>
    <dbReference type="NCBI Taxonomy" id="1608957"/>
    <lineage>
        <taxon>Bacteria</taxon>
        <taxon>Bacillati</taxon>
        <taxon>Actinomycetota</taxon>
        <taxon>Nitriliruptoria</taxon>
        <taxon>Euzebyales</taxon>
    </lineage>
</organism>
<feature type="domain" description="DNA2/NAM7 helicase-like C-terminal" evidence="10">
    <location>
        <begin position="1270"/>
        <end position="1451"/>
    </location>
</feature>
<dbReference type="OrthoDB" id="9757917at2"/>
<dbReference type="Gene3D" id="3.40.50.300">
    <property type="entry name" value="P-loop containing nucleotide triphosphate hydrolases"/>
    <property type="match status" value="3"/>
</dbReference>
<evidence type="ECO:0000313" key="13">
    <source>
        <dbReference type="Proteomes" id="UP000264006"/>
    </source>
</evidence>
<dbReference type="Proteomes" id="UP000264006">
    <property type="component" value="Chromosome"/>
</dbReference>
<evidence type="ECO:0000256" key="5">
    <source>
        <dbReference type="ARBA" id="ARBA00022840"/>
    </source>
</evidence>
<dbReference type="PANTHER" id="PTHR43788:SF8">
    <property type="entry name" value="DNA-BINDING PROTEIN SMUBP-2"/>
    <property type="match status" value="1"/>
</dbReference>
<reference evidence="12 13" key="1">
    <citation type="submission" date="2018-09" db="EMBL/GenBank/DDBJ databases">
        <title>Complete genome sequence of Euzebya sp. DY32-46 isolated from seawater of Pacific Ocean.</title>
        <authorList>
            <person name="Xu L."/>
            <person name="Wu Y.-H."/>
            <person name="Xu X.-W."/>
        </authorList>
    </citation>
    <scope>NUCLEOTIDE SEQUENCE [LARGE SCALE GENOMIC DNA]</scope>
    <source>
        <strain evidence="12 13">DY32-46</strain>
    </source>
</reference>
<dbReference type="Gene3D" id="3.40.960.10">
    <property type="entry name" value="VSR Endonuclease"/>
    <property type="match status" value="1"/>
</dbReference>
<dbReference type="Pfam" id="PF11784">
    <property type="entry name" value="DUF3320"/>
    <property type="match status" value="1"/>
</dbReference>
<feature type="region of interest" description="Disordered" evidence="7">
    <location>
        <begin position="383"/>
        <end position="404"/>
    </location>
</feature>
<dbReference type="RefSeq" id="WP_114589847.1">
    <property type="nucleotide sequence ID" value="NZ_CP031165.1"/>
</dbReference>
<evidence type="ECO:0000256" key="3">
    <source>
        <dbReference type="ARBA" id="ARBA00022801"/>
    </source>
</evidence>
<proteinExistence type="inferred from homology"/>
<dbReference type="SUPFAM" id="SSF52540">
    <property type="entry name" value="P-loop containing nucleoside triphosphate hydrolases"/>
    <property type="match status" value="2"/>
</dbReference>
<evidence type="ECO:0000259" key="8">
    <source>
        <dbReference type="Pfam" id="PF11784"/>
    </source>
</evidence>
<dbReference type="EMBL" id="CP031165">
    <property type="protein sequence ID" value="AXV04978.1"/>
    <property type="molecule type" value="Genomic_DNA"/>
</dbReference>
<keyword evidence="5" id="KW-0067">ATP-binding</keyword>
<dbReference type="InterPro" id="IPR011335">
    <property type="entry name" value="Restrct_endonuc-II-like"/>
</dbReference>
<keyword evidence="4 12" id="KW-0347">Helicase</keyword>
<dbReference type="InterPro" id="IPR041677">
    <property type="entry name" value="DNA2/NAM7_AAA_11"/>
</dbReference>
<comment type="similarity">
    <text evidence="1">Belongs to the DNA2/NAM7 helicase family.</text>
</comment>
<dbReference type="InterPro" id="IPR025103">
    <property type="entry name" value="DUF4011"/>
</dbReference>
<gene>
    <name evidence="12" type="ORF">DVS28_a0271</name>
</gene>
<feature type="domain" description="DNA2/NAM7 helicase helicase" evidence="9">
    <location>
        <begin position="1140"/>
        <end position="1234"/>
    </location>
</feature>
<keyword evidence="2" id="KW-0547">Nucleotide-binding</keyword>
<feature type="coiled-coil region" evidence="6">
    <location>
        <begin position="491"/>
        <end position="518"/>
    </location>
</feature>
<feature type="domain" description="DUF3320" evidence="8">
    <location>
        <begin position="1652"/>
        <end position="1689"/>
    </location>
</feature>
<dbReference type="FunFam" id="3.40.50.300:FF:002063">
    <property type="entry name" value="DNA helicase related protein"/>
    <property type="match status" value="1"/>
</dbReference>
<keyword evidence="6" id="KW-0175">Coiled coil</keyword>
<keyword evidence="13" id="KW-1185">Reference proteome</keyword>
<evidence type="ECO:0000259" key="10">
    <source>
        <dbReference type="Pfam" id="PF13087"/>
    </source>
</evidence>
<dbReference type="PANTHER" id="PTHR43788">
    <property type="entry name" value="DNA2/NAM7 HELICASE FAMILY MEMBER"/>
    <property type="match status" value="1"/>
</dbReference>
<dbReference type="InterPro" id="IPR050534">
    <property type="entry name" value="Coronavir_polyprotein_1ab"/>
</dbReference>
<dbReference type="Pfam" id="PF18741">
    <property type="entry name" value="MTES_1575"/>
    <property type="match status" value="1"/>
</dbReference>
<dbReference type="GO" id="GO:0043139">
    <property type="term" value="F:5'-3' DNA helicase activity"/>
    <property type="evidence" value="ECO:0007669"/>
    <property type="project" value="TreeGrafter"/>
</dbReference>
<evidence type="ECO:0000256" key="6">
    <source>
        <dbReference type="SAM" id="Coils"/>
    </source>
</evidence>
<dbReference type="InterPro" id="IPR047187">
    <property type="entry name" value="SF1_C_Upf1"/>
</dbReference>
<dbReference type="SUPFAM" id="SSF52980">
    <property type="entry name" value="Restriction endonuclease-like"/>
    <property type="match status" value="1"/>
</dbReference>
<evidence type="ECO:0000256" key="2">
    <source>
        <dbReference type="ARBA" id="ARBA00022741"/>
    </source>
</evidence>
<dbReference type="InterPro" id="IPR021754">
    <property type="entry name" value="DUF3320"/>
</dbReference>
<feature type="domain" description="DNA2/NAM7 helicase helicase" evidence="9">
    <location>
        <begin position="289"/>
        <end position="352"/>
    </location>
</feature>
<dbReference type="CDD" id="cd18808">
    <property type="entry name" value="SF1_C_Upf1"/>
    <property type="match status" value="1"/>
</dbReference>
<evidence type="ECO:0000259" key="9">
    <source>
        <dbReference type="Pfam" id="PF13086"/>
    </source>
</evidence>
<dbReference type="Pfam" id="PF13087">
    <property type="entry name" value="AAA_12"/>
    <property type="match status" value="1"/>
</dbReference>
<dbReference type="KEGG" id="euz:DVS28_a0271"/>
<dbReference type="InterPro" id="IPR041679">
    <property type="entry name" value="DNA2/NAM7-like_C"/>
</dbReference>